<comment type="caution">
    <text evidence="1">The sequence shown here is derived from an EMBL/GenBank/DDBJ whole genome shotgun (WGS) entry which is preliminary data.</text>
</comment>
<dbReference type="CDD" id="cd05233">
    <property type="entry name" value="SDR_c"/>
    <property type="match status" value="1"/>
</dbReference>
<dbReference type="Proteomes" id="UP000836841">
    <property type="component" value="Unassembled WGS sequence"/>
</dbReference>
<evidence type="ECO:0000313" key="1">
    <source>
        <dbReference type="EMBL" id="CAH2057549.1"/>
    </source>
</evidence>
<organism evidence="1 2">
    <name type="scientific">Thlaspi arvense</name>
    <name type="common">Field penny-cress</name>
    <dbReference type="NCBI Taxonomy" id="13288"/>
    <lineage>
        <taxon>Eukaryota</taxon>
        <taxon>Viridiplantae</taxon>
        <taxon>Streptophyta</taxon>
        <taxon>Embryophyta</taxon>
        <taxon>Tracheophyta</taxon>
        <taxon>Spermatophyta</taxon>
        <taxon>Magnoliopsida</taxon>
        <taxon>eudicotyledons</taxon>
        <taxon>Gunneridae</taxon>
        <taxon>Pentapetalae</taxon>
        <taxon>rosids</taxon>
        <taxon>malvids</taxon>
        <taxon>Brassicales</taxon>
        <taxon>Brassicaceae</taxon>
        <taxon>Thlaspideae</taxon>
        <taxon>Thlaspi</taxon>
    </lineage>
</organism>
<dbReference type="AlphaFoldDB" id="A0AAU9S768"/>
<dbReference type="PANTHER" id="PTHR44375">
    <property type="entry name" value="BETA-KETOACYL-ACP REDUCTASE-LIKE PROTEIN-RELATED"/>
    <property type="match status" value="1"/>
</dbReference>
<gene>
    <name evidence="1" type="ORF">TAV2_LOCUS12209</name>
</gene>
<protein>
    <submittedName>
        <fullName evidence="1">Uncharacterized protein</fullName>
    </submittedName>
</protein>
<dbReference type="InterPro" id="IPR002347">
    <property type="entry name" value="SDR_fam"/>
</dbReference>
<name>A0AAU9S768_THLAR</name>
<dbReference type="Gene3D" id="3.40.50.720">
    <property type="entry name" value="NAD(P)-binding Rossmann-like Domain"/>
    <property type="match status" value="2"/>
</dbReference>
<dbReference type="EMBL" id="CAJVSB020000692">
    <property type="protein sequence ID" value="CAH2057549.1"/>
    <property type="molecule type" value="Genomic_DNA"/>
</dbReference>
<dbReference type="InterPro" id="IPR036291">
    <property type="entry name" value="NAD(P)-bd_dom_sf"/>
</dbReference>
<dbReference type="PRINTS" id="PR00081">
    <property type="entry name" value="GDHRDH"/>
</dbReference>
<keyword evidence="2" id="KW-1185">Reference proteome</keyword>
<sequence length="173" mass="19330">HNNVYPSGEQLKPWSQLEGKVVLVTGASSGLGREFCWTWPRPAAKSSLRLAALLRLLFERWPSSLVSRPNGSAIEAAVQRAWDAFGCIHTLINNAGVRGSVSSPLELSEEEWNKTFRTNVTGAWLVAKFVCTRMMCERVREDLSSIFLLLMASIARTRLVALRIAVPRRPCTY</sequence>
<dbReference type="Pfam" id="PF00106">
    <property type="entry name" value="adh_short"/>
    <property type="match status" value="1"/>
</dbReference>
<dbReference type="PANTHER" id="PTHR44375:SF2">
    <property type="entry name" value="BETA-KETOACYL-ACP REDUCTASE-LIKE PROTEIN-RELATED"/>
    <property type="match status" value="1"/>
</dbReference>
<accession>A0AAU9S768</accession>
<evidence type="ECO:0000313" key="2">
    <source>
        <dbReference type="Proteomes" id="UP000836841"/>
    </source>
</evidence>
<reference evidence="1 2" key="1">
    <citation type="submission" date="2022-03" db="EMBL/GenBank/DDBJ databases">
        <authorList>
            <person name="Nunn A."/>
            <person name="Chopra R."/>
            <person name="Nunn A."/>
            <person name="Contreras Garrido A."/>
        </authorList>
    </citation>
    <scope>NUCLEOTIDE SEQUENCE [LARGE SCALE GENOMIC DNA]</scope>
</reference>
<feature type="non-terminal residue" evidence="1">
    <location>
        <position position="1"/>
    </location>
</feature>
<proteinExistence type="predicted"/>
<dbReference type="SUPFAM" id="SSF51735">
    <property type="entry name" value="NAD(P)-binding Rossmann-fold domains"/>
    <property type="match status" value="1"/>
</dbReference>